<evidence type="ECO:0000256" key="4">
    <source>
        <dbReference type="ARBA" id="ARBA00022692"/>
    </source>
</evidence>
<feature type="transmembrane region" description="Helical" evidence="8">
    <location>
        <begin position="82"/>
        <end position="105"/>
    </location>
</feature>
<dbReference type="AlphaFoldDB" id="A0A7S0ZNZ5"/>
<accession>A0A7S0ZNZ5</accession>
<comment type="subcellular location">
    <subcellularLocation>
        <location evidence="1">Endoplasmic reticulum membrane</location>
        <topology evidence="1">Multi-pass membrane protein</topology>
    </subcellularLocation>
</comment>
<protein>
    <recommendedName>
        <fullName evidence="3">ER membrane protein complex subunit 6</fullName>
    </recommendedName>
</protein>
<evidence type="ECO:0000256" key="5">
    <source>
        <dbReference type="ARBA" id="ARBA00022824"/>
    </source>
</evidence>
<evidence type="ECO:0000256" key="2">
    <source>
        <dbReference type="ARBA" id="ARBA00009436"/>
    </source>
</evidence>
<name>A0A7S0ZNZ5_NOCSC</name>
<dbReference type="GO" id="GO:0072546">
    <property type="term" value="C:EMC complex"/>
    <property type="evidence" value="ECO:0007669"/>
    <property type="project" value="InterPro"/>
</dbReference>
<proteinExistence type="inferred from homology"/>
<evidence type="ECO:0000256" key="3">
    <source>
        <dbReference type="ARBA" id="ARBA00020827"/>
    </source>
</evidence>
<dbReference type="EMBL" id="HBFQ01003032">
    <property type="protein sequence ID" value="CAD8827740.1"/>
    <property type="molecule type" value="Transcribed_RNA"/>
</dbReference>
<dbReference type="PANTHER" id="PTHR20994:SF0">
    <property type="entry name" value="ER MEMBRANE PROTEIN COMPLEX SUBUNIT 6"/>
    <property type="match status" value="1"/>
</dbReference>
<evidence type="ECO:0000256" key="1">
    <source>
        <dbReference type="ARBA" id="ARBA00004477"/>
    </source>
</evidence>
<dbReference type="PANTHER" id="PTHR20994">
    <property type="entry name" value="ER MEMBRANE PROTEIN COMPLEX SUBUNIT 6"/>
    <property type="match status" value="1"/>
</dbReference>
<comment type="similarity">
    <text evidence="2">Belongs to the EMC6 family.</text>
</comment>
<evidence type="ECO:0000256" key="6">
    <source>
        <dbReference type="ARBA" id="ARBA00022989"/>
    </source>
</evidence>
<reference evidence="9" key="1">
    <citation type="submission" date="2021-01" db="EMBL/GenBank/DDBJ databases">
        <authorList>
            <person name="Corre E."/>
            <person name="Pelletier E."/>
            <person name="Niang G."/>
            <person name="Scheremetjew M."/>
            <person name="Finn R."/>
            <person name="Kale V."/>
            <person name="Holt S."/>
            <person name="Cochrane G."/>
            <person name="Meng A."/>
            <person name="Brown T."/>
            <person name="Cohen L."/>
        </authorList>
    </citation>
    <scope>NUCLEOTIDE SEQUENCE</scope>
</reference>
<sequence length="143" mass="16039">MAQEPSESRTLKQLVMKKPAKAPIVETTKDGRNRGKFQEKFEDGEFLNIAALQHNVRALGHSRVSAGIVAGCVAGLLKFEGLSGLCVFVLITVLHSLMILTRMGLSSRRHFPRTHDVFLNQFSHGLLSFILFWTLAYDMVHIF</sequence>
<keyword evidence="5" id="KW-0256">Endoplasmic reticulum</keyword>
<organism evidence="9">
    <name type="scientific">Noctiluca scintillans</name>
    <name type="common">Sea sparkle</name>
    <name type="synonym">Red tide dinoflagellate</name>
    <dbReference type="NCBI Taxonomy" id="2966"/>
    <lineage>
        <taxon>Eukaryota</taxon>
        <taxon>Sar</taxon>
        <taxon>Alveolata</taxon>
        <taxon>Dinophyceae</taxon>
        <taxon>Noctilucales</taxon>
        <taxon>Noctilucaceae</taxon>
        <taxon>Noctiluca</taxon>
    </lineage>
</organism>
<evidence type="ECO:0000313" key="9">
    <source>
        <dbReference type="EMBL" id="CAD8827740.1"/>
    </source>
</evidence>
<keyword evidence="4 8" id="KW-0812">Transmembrane</keyword>
<dbReference type="InterPro" id="IPR008504">
    <property type="entry name" value="Emc6"/>
</dbReference>
<keyword evidence="6 8" id="KW-1133">Transmembrane helix</keyword>
<evidence type="ECO:0000256" key="8">
    <source>
        <dbReference type="SAM" id="Phobius"/>
    </source>
</evidence>
<dbReference type="GO" id="GO:0034975">
    <property type="term" value="P:protein folding in endoplasmic reticulum"/>
    <property type="evidence" value="ECO:0007669"/>
    <property type="project" value="TreeGrafter"/>
</dbReference>
<keyword evidence="7 8" id="KW-0472">Membrane</keyword>
<dbReference type="Pfam" id="PF07019">
    <property type="entry name" value="EMC6"/>
    <property type="match status" value="1"/>
</dbReference>
<gene>
    <name evidence="9" type="ORF">NSCI0253_LOCUS2086</name>
</gene>
<dbReference type="GO" id="GO:0000045">
    <property type="term" value="P:autophagosome assembly"/>
    <property type="evidence" value="ECO:0007669"/>
    <property type="project" value="TreeGrafter"/>
</dbReference>
<feature type="transmembrane region" description="Helical" evidence="8">
    <location>
        <begin position="117"/>
        <end position="137"/>
    </location>
</feature>
<evidence type="ECO:0000256" key="7">
    <source>
        <dbReference type="ARBA" id="ARBA00023136"/>
    </source>
</evidence>
<dbReference type="InterPro" id="IPR029008">
    <property type="entry name" value="EMC6-like"/>
</dbReference>